<dbReference type="KEGG" id="age:AA314_02986"/>
<evidence type="ECO:0000256" key="4">
    <source>
        <dbReference type="PROSITE-ProRule" id="PRU00433"/>
    </source>
</evidence>
<evidence type="ECO:0000256" key="2">
    <source>
        <dbReference type="ARBA" id="ARBA00022723"/>
    </source>
</evidence>
<keyword evidence="9" id="KW-1185">Reference proteome</keyword>
<gene>
    <name evidence="6" type="ORF">AA314_02986</name>
    <name evidence="7" type="ORF">ATI61_10360</name>
</gene>
<accession>A0AAC8Q5D1</accession>
<evidence type="ECO:0000313" key="9">
    <source>
        <dbReference type="Proteomes" id="UP000256345"/>
    </source>
</evidence>
<evidence type="ECO:0000259" key="5">
    <source>
        <dbReference type="PROSITE" id="PS51007"/>
    </source>
</evidence>
<keyword evidence="3 4" id="KW-0408">Iron</keyword>
<dbReference type="RefSeq" id="WP_047855957.1">
    <property type="nucleotide sequence ID" value="NZ_CP011509.1"/>
</dbReference>
<dbReference type="GO" id="GO:0046872">
    <property type="term" value="F:metal ion binding"/>
    <property type="evidence" value="ECO:0007669"/>
    <property type="project" value="UniProtKB-KW"/>
</dbReference>
<dbReference type="Proteomes" id="UP000035579">
    <property type="component" value="Chromosome"/>
</dbReference>
<organism evidence="6 8">
    <name type="scientific">Archangium gephyra</name>
    <dbReference type="NCBI Taxonomy" id="48"/>
    <lineage>
        <taxon>Bacteria</taxon>
        <taxon>Pseudomonadati</taxon>
        <taxon>Myxococcota</taxon>
        <taxon>Myxococcia</taxon>
        <taxon>Myxococcales</taxon>
        <taxon>Cystobacterineae</taxon>
        <taxon>Archangiaceae</taxon>
        <taxon>Archangium</taxon>
    </lineage>
</organism>
<dbReference type="GO" id="GO:0020037">
    <property type="term" value="F:heme binding"/>
    <property type="evidence" value="ECO:0007669"/>
    <property type="project" value="InterPro"/>
</dbReference>
<evidence type="ECO:0000313" key="8">
    <source>
        <dbReference type="Proteomes" id="UP000035579"/>
    </source>
</evidence>
<reference evidence="6 8" key="1">
    <citation type="submission" date="2015-05" db="EMBL/GenBank/DDBJ databases">
        <title>Genome assembly of Archangium gephyra DSM 2261.</title>
        <authorList>
            <person name="Sharma G."/>
            <person name="Subramanian S."/>
        </authorList>
    </citation>
    <scope>NUCLEOTIDE SEQUENCE [LARGE SCALE GENOMIC DNA]</scope>
    <source>
        <strain evidence="6 8">DSM 2261</strain>
    </source>
</reference>
<dbReference type="InterPro" id="IPR036909">
    <property type="entry name" value="Cyt_c-like_dom_sf"/>
</dbReference>
<evidence type="ECO:0000313" key="6">
    <source>
        <dbReference type="EMBL" id="AKJ01360.1"/>
    </source>
</evidence>
<proteinExistence type="predicted"/>
<dbReference type="GO" id="GO:0009055">
    <property type="term" value="F:electron transfer activity"/>
    <property type="evidence" value="ECO:0007669"/>
    <property type="project" value="InterPro"/>
</dbReference>
<protein>
    <submittedName>
        <fullName evidence="6">CytoChrome c, class I</fullName>
    </submittedName>
</protein>
<evidence type="ECO:0000256" key="1">
    <source>
        <dbReference type="ARBA" id="ARBA00022617"/>
    </source>
</evidence>
<dbReference type="EMBL" id="CP011509">
    <property type="protein sequence ID" value="AKJ01360.1"/>
    <property type="molecule type" value="Genomic_DNA"/>
</dbReference>
<keyword evidence="2 4" id="KW-0479">Metal-binding</keyword>
<name>A0AAC8Q5D1_9BACT</name>
<dbReference type="InterPro" id="IPR009056">
    <property type="entry name" value="Cyt_c-like_dom"/>
</dbReference>
<evidence type="ECO:0000256" key="3">
    <source>
        <dbReference type="ARBA" id="ARBA00023004"/>
    </source>
</evidence>
<dbReference type="PROSITE" id="PS51007">
    <property type="entry name" value="CYTC"/>
    <property type="match status" value="1"/>
</dbReference>
<evidence type="ECO:0000313" key="7">
    <source>
        <dbReference type="EMBL" id="REG34179.1"/>
    </source>
</evidence>
<feature type="domain" description="Cytochrome c" evidence="5">
    <location>
        <begin position="59"/>
        <end position="175"/>
    </location>
</feature>
<sequence length="181" mass="19578">MRDSKPGRWVVLGLTLLASPLGGCGNDGDDGGNDTERERIEKGLTLSPVPLNLDGKDRDLVGLGSYIVNAQAACNDCHTNPPFSPGGDPFKGEPERINSEHFLAGGVAFGPIVSPNITPDASGKPAGADFEEFERYMRTGREEDGGILQVMPWPIYRNMSDRELRAIYEYLRAIPHAEPGP</sequence>
<dbReference type="Proteomes" id="UP000256345">
    <property type="component" value="Unassembled WGS sequence"/>
</dbReference>
<dbReference type="AlphaFoldDB" id="A0AAC8Q5D1"/>
<reference evidence="7 9" key="2">
    <citation type="submission" date="2018-08" db="EMBL/GenBank/DDBJ databases">
        <title>Genomic Encyclopedia of Archaeal and Bacterial Type Strains, Phase II (KMG-II): from individual species to whole genera.</title>
        <authorList>
            <person name="Goeker M."/>
        </authorList>
    </citation>
    <scope>NUCLEOTIDE SEQUENCE [LARGE SCALE GENOMIC DNA]</scope>
    <source>
        <strain evidence="7 9">DSM 2261</strain>
    </source>
</reference>
<keyword evidence="1 4" id="KW-0349">Heme</keyword>
<dbReference type="EMBL" id="QUMU01000003">
    <property type="protein sequence ID" value="REG34179.1"/>
    <property type="molecule type" value="Genomic_DNA"/>
</dbReference>
<dbReference type="SUPFAM" id="SSF46626">
    <property type="entry name" value="Cytochrome c"/>
    <property type="match status" value="1"/>
</dbReference>